<dbReference type="Proteomes" id="UP000004810">
    <property type="component" value="Unassembled WGS sequence"/>
</dbReference>
<comment type="caution">
    <text evidence="1">The sequence shown here is derived from an EMBL/GenBank/DDBJ whole genome shotgun (WGS) entry which is preliminary data.</text>
</comment>
<organism evidence="1 2">
    <name type="scientific">Wuchereria bancrofti</name>
    <dbReference type="NCBI Taxonomy" id="6293"/>
    <lineage>
        <taxon>Eukaryota</taxon>
        <taxon>Metazoa</taxon>
        <taxon>Ecdysozoa</taxon>
        <taxon>Nematoda</taxon>
        <taxon>Chromadorea</taxon>
        <taxon>Rhabditida</taxon>
        <taxon>Spirurina</taxon>
        <taxon>Spiruromorpha</taxon>
        <taxon>Filarioidea</taxon>
        <taxon>Onchocercidae</taxon>
        <taxon>Wuchereria</taxon>
    </lineage>
</organism>
<reference evidence="2" key="1">
    <citation type="submission" date="2012-08" db="EMBL/GenBank/DDBJ databases">
        <title>The Genome Sequence of Wuchereria bancrofti.</title>
        <authorList>
            <person name="Nutman T.B."/>
            <person name="Fink D.L."/>
            <person name="Russ C."/>
            <person name="Young S."/>
            <person name="Zeng Q."/>
            <person name="Koehrsen M."/>
            <person name="Alvarado L."/>
            <person name="Berlin A."/>
            <person name="Chapman S.B."/>
            <person name="Chen Z."/>
            <person name="Freedman E."/>
            <person name="Gellesch M."/>
            <person name="Goldberg J."/>
            <person name="Griggs A."/>
            <person name="Gujja S."/>
            <person name="Heilman E.R."/>
            <person name="Heiman D."/>
            <person name="Hepburn T."/>
            <person name="Howarth C."/>
            <person name="Jen D."/>
            <person name="Larson L."/>
            <person name="Lewis B."/>
            <person name="Mehta T."/>
            <person name="Park D."/>
            <person name="Pearson M."/>
            <person name="Roberts A."/>
            <person name="Saif S."/>
            <person name="Shea T."/>
            <person name="Shenoy N."/>
            <person name="Sisk P."/>
            <person name="Stolte C."/>
            <person name="Sykes S."/>
            <person name="Walk T."/>
            <person name="White J."/>
            <person name="Yandava C."/>
            <person name="Haas B."/>
            <person name="Henn M.R."/>
            <person name="Nusbaum C."/>
            <person name="Birren B."/>
        </authorList>
    </citation>
    <scope>NUCLEOTIDE SEQUENCE [LARGE SCALE GENOMIC DNA]</scope>
    <source>
        <strain evidence="2">NA</strain>
    </source>
</reference>
<name>J9ES56_WUCBA</name>
<gene>
    <name evidence="1" type="ORF">WUBG_03690</name>
</gene>
<protein>
    <submittedName>
        <fullName evidence="1">Uncharacterized protein</fullName>
    </submittedName>
</protein>
<proteinExistence type="predicted"/>
<sequence length="132" mass="14778">MANDLRSYTDVLIWQDSLLGYSILSIVSNFLHNDNDCTTTFIPVLSDTAGNPYETPSVEHVELHAKFSLSFVVSEDGQISVLSSSLTNHKTEDISSERKDVIISKCLIFHSREPRADGNNCFIQINIKLESE</sequence>
<evidence type="ECO:0000313" key="2">
    <source>
        <dbReference type="Proteomes" id="UP000004810"/>
    </source>
</evidence>
<evidence type="ECO:0000313" key="1">
    <source>
        <dbReference type="EMBL" id="EJW85401.1"/>
    </source>
</evidence>
<dbReference type="AlphaFoldDB" id="J9ES56"/>
<accession>J9ES56</accession>
<dbReference type="EMBL" id="ADBV01001164">
    <property type="protein sequence ID" value="EJW85401.1"/>
    <property type="molecule type" value="Genomic_DNA"/>
</dbReference>